<dbReference type="EMBL" id="HBEF01020129">
    <property type="protein sequence ID" value="CAD8340287.1"/>
    <property type="molecule type" value="Transcribed_RNA"/>
</dbReference>
<organism evidence="1">
    <name type="scientific">Craspedostauros australis</name>
    <dbReference type="NCBI Taxonomy" id="1486917"/>
    <lineage>
        <taxon>Eukaryota</taxon>
        <taxon>Sar</taxon>
        <taxon>Stramenopiles</taxon>
        <taxon>Ochrophyta</taxon>
        <taxon>Bacillariophyta</taxon>
        <taxon>Bacillariophyceae</taxon>
        <taxon>Bacillariophycidae</taxon>
        <taxon>Naviculales</taxon>
        <taxon>Naviculaceae</taxon>
        <taxon>Craspedostauros</taxon>
    </lineage>
</organism>
<sequence length="231" mass="26386">MFVRNLSSFFSHAHVSSPLYRHSFLQHRFVPQQMTAMLAIHGFSKGAFLAHSYGSTWLSYMCKYAKSTVAALLFLDPICFCLHYSRLTKSFVYHRADPGTSSFMVRTDIIVNWTIQRSFPWSWIILFAEQMEGIPCTIFLGDKDALVPAEKVESYVKTKGAPVCDFEDALATDGEFFYRTGEEGDLNLCVFRGHYHGQWCEEPDLCVPTIGKACDALCKKVEERMALKRME</sequence>
<gene>
    <name evidence="1" type="ORF">CAUS1442_LOCUS12420</name>
</gene>
<dbReference type="InterPro" id="IPR029058">
    <property type="entry name" value="AB_hydrolase_fold"/>
</dbReference>
<dbReference type="PANTHER" id="PTHR37471">
    <property type="entry name" value="UNNAMED PRODUCT"/>
    <property type="match status" value="1"/>
</dbReference>
<dbReference type="SUPFAM" id="SSF53474">
    <property type="entry name" value="alpha/beta-Hydrolases"/>
    <property type="match status" value="1"/>
</dbReference>
<proteinExistence type="predicted"/>
<name>A0A7R9ZQC3_9STRA</name>
<accession>A0A7R9ZQC3</accession>
<evidence type="ECO:0008006" key="2">
    <source>
        <dbReference type="Google" id="ProtNLM"/>
    </source>
</evidence>
<dbReference type="PANTHER" id="PTHR37471:SF1">
    <property type="entry name" value="AB HYDROLASE-1 DOMAIN-CONTAINING PROTEIN"/>
    <property type="match status" value="1"/>
</dbReference>
<dbReference type="AlphaFoldDB" id="A0A7R9ZQC3"/>
<reference evidence="1" key="1">
    <citation type="submission" date="2021-01" db="EMBL/GenBank/DDBJ databases">
        <authorList>
            <person name="Corre E."/>
            <person name="Pelletier E."/>
            <person name="Niang G."/>
            <person name="Scheremetjew M."/>
            <person name="Finn R."/>
            <person name="Kale V."/>
            <person name="Holt S."/>
            <person name="Cochrane G."/>
            <person name="Meng A."/>
            <person name="Brown T."/>
            <person name="Cohen L."/>
        </authorList>
    </citation>
    <scope>NUCLEOTIDE SEQUENCE</scope>
    <source>
        <strain evidence="1">CCMP3328</strain>
    </source>
</reference>
<protein>
    <recommendedName>
        <fullName evidence="2">AB hydrolase-1 domain-containing protein</fullName>
    </recommendedName>
</protein>
<evidence type="ECO:0000313" key="1">
    <source>
        <dbReference type="EMBL" id="CAD8340287.1"/>
    </source>
</evidence>